<accession>A0A0P1E4P4</accession>
<proteinExistence type="predicted"/>
<gene>
    <name evidence="2" type="primary">catD_1</name>
    <name evidence="2" type="ORF">RUM4293_01490</name>
</gene>
<dbReference type="PANTHER" id="PTHR43798">
    <property type="entry name" value="MONOACYLGLYCEROL LIPASE"/>
    <property type="match status" value="1"/>
</dbReference>
<dbReference type="Pfam" id="PF00561">
    <property type="entry name" value="Abhydrolase_1"/>
    <property type="match status" value="1"/>
</dbReference>
<dbReference type="EC" id="3.1.1.24" evidence="2"/>
<protein>
    <submittedName>
        <fullName evidence="2">3-oxoadipate enol-lactonase 2</fullName>
        <ecNumber evidence="2">3.1.1.24</ecNumber>
    </submittedName>
</protein>
<evidence type="ECO:0000259" key="1">
    <source>
        <dbReference type="Pfam" id="PF00561"/>
    </source>
</evidence>
<dbReference type="InterPro" id="IPR000073">
    <property type="entry name" value="AB_hydrolase_1"/>
</dbReference>
<dbReference type="Gene3D" id="3.40.50.1820">
    <property type="entry name" value="alpha/beta hydrolase"/>
    <property type="match status" value="1"/>
</dbReference>
<dbReference type="Proteomes" id="UP000050786">
    <property type="component" value="Unassembled WGS sequence"/>
</dbReference>
<dbReference type="GO" id="GO:0016020">
    <property type="term" value="C:membrane"/>
    <property type="evidence" value="ECO:0007669"/>
    <property type="project" value="TreeGrafter"/>
</dbReference>
<keyword evidence="2" id="KW-0378">Hydrolase</keyword>
<dbReference type="SUPFAM" id="SSF53474">
    <property type="entry name" value="alpha/beta-Hydrolases"/>
    <property type="match status" value="1"/>
</dbReference>
<evidence type="ECO:0000313" key="2">
    <source>
        <dbReference type="EMBL" id="CUH42602.1"/>
    </source>
</evidence>
<dbReference type="PANTHER" id="PTHR43798:SF33">
    <property type="entry name" value="HYDROLASE, PUTATIVE (AFU_ORTHOLOGUE AFUA_2G14860)-RELATED"/>
    <property type="match status" value="1"/>
</dbReference>
<name>A0A0P1E4P4_9RHOB</name>
<keyword evidence="3" id="KW-1185">Reference proteome</keyword>
<dbReference type="InterPro" id="IPR029058">
    <property type="entry name" value="AB_hydrolase_fold"/>
</dbReference>
<dbReference type="InterPro" id="IPR050266">
    <property type="entry name" value="AB_hydrolase_sf"/>
</dbReference>
<dbReference type="AlphaFoldDB" id="A0A0P1E4P4"/>
<feature type="domain" description="AB hydrolase-1" evidence="1">
    <location>
        <begin position="23"/>
        <end position="252"/>
    </location>
</feature>
<dbReference type="GO" id="GO:0047570">
    <property type="term" value="F:3-oxoadipate enol-lactonase activity"/>
    <property type="evidence" value="ECO:0007669"/>
    <property type="project" value="UniProtKB-EC"/>
</dbReference>
<organism evidence="2 3">
    <name type="scientific">Ruegeria atlantica</name>
    <dbReference type="NCBI Taxonomy" id="81569"/>
    <lineage>
        <taxon>Bacteria</taxon>
        <taxon>Pseudomonadati</taxon>
        <taxon>Pseudomonadota</taxon>
        <taxon>Alphaproteobacteria</taxon>
        <taxon>Rhodobacterales</taxon>
        <taxon>Roseobacteraceae</taxon>
        <taxon>Ruegeria</taxon>
    </lineage>
</organism>
<dbReference type="PRINTS" id="PR00111">
    <property type="entry name" value="ABHYDROLASE"/>
</dbReference>
<reference evidence="3" key="1">
    <citation type="submission" date="2015-09" db="EMBL/GenBank/DDBJ databases">
        <authorList>
            <person name="Rodrigo-Torres L."/>
            <person name="Arahal D.R."/>
        </authorList>
    </citation>
    <scope>NUCLEOTIDE SEQUENCE [LARGE SCALE GENOMIC DNA]</scope>
    <source>
        <strain evidence="3">CECT 4293</strain>
    </source>
</reference>
<evidence type="ECO:0000313" key="3">
    <source>
        <dbReference type="Proteomes" id="UP000050786"/>
    </source>
</evidence>
<sequence>MLKAPDGTAYSWAGPGGGPGVGPVVVMIHGLGLNHDCWQWTTPALSDQYRVLHYDLFGHGQSTPPPARPSLSLFSDQLAALLDHCDVRSATLVGFSLGGMIARRFAQDRPARADALAILHSPHKRTDAAQAAILKRVDQARRDGPQATVEAALERWFTANFRQANPAMMDTVRGWVKANDISIYHTIYRVLADGIDEIVAPTPPISCPVLVITGDEDYGNGPEMTRAIAAEIEQSKAVILSGLRHMALAENPDAVNAPLRGFLDGLEMAI</sequence>
<dbReference type="EMBL" id="CYPS01000023">
    <property type="protein sequence ID" value="CUH42602.1"/>
    <property type="molecule type" value="Genomic_DNA"/>
</dbReference>